<evidence type="ECO:0000256" key="7">
    <source>
        <dbReference type="ARBA" id="ARBA00023157"/>
    </source>
</evidence>
<comment type="caution">
    <text evidence="11">The sequence shown here is derived from an EMBL/GenBank/DDBJ whole genome shotgun (WGS) entry which is preliminary data.</text>
</comment>
<proteinExistence type="inferred from homology"/>
<dbReference type="InterPro" id="IPR000026">
    <property type="entry name" value="N1-like"/>
</dbReference>
<keyword evidence="4 10" id="KW-0732">Signal</keyword>
<dbReference type="GO" id="GO:0016787">
    <property type="term" value="F:hydrolase activity"/>
    <property type="evidence" value="ECO:0007669"/>
    <property type="project" value="UniProtKB-KW"/>
</dbReference>
<dbReference type="InterPro" id="IPR016191">
    <property type="entry name" value="Ribonuclease/ribotoxin"/>
</dbReference>
<gene>
    <name evidence="11" type="ORF">QBC37DRAFT_433224</name>
</gene>
<dbReference type="Gene3D" id="3.10.450.30">
    <property type="entry name" value="Microbial ribonucleases"/>
    <property type="match status" value="1"/>
</dbReference>
<keyword evidence="5" id="KW-0255">Endonuclease</keyword>
<dbReference type="PANTHER" id="PTHR42104">
    <property type="entry name" value="EXTRACELLULAR GUANYL-SPECIFIC RIBONUCLEASE RNTA (AFU_ORTHOLOGUE AFUA_4G03230)"/>
    <property type="match status" value="1"/>
</dbReference>
<accession>A0AAN7B1L9</accession>
<comment type="similarity">
    <text evidence="1">Belongs to the ribonuclease N1/T1 family.</text>
</comment>
<keyword evidence="12" id="KW-1185">Reference proteome</keyword>
<evidence type="ECO:0000256" key="2">
    <source>
        <dbReference type="ARBA" id="ARBA00012549"/>
    </source>
</evidence>
<evidence type="ECO:0000256" key="8">
    <source>
        <dbReference type="ARBA" id="ARBA00023239"/>
    </source>
</evidence>
<evidence type="ECO:0000313" key="11">
    <source>
        <dbReference type="EMBL" id="KAK4207578.1"/>
    </source>
</evidence>
<dbReference type="InterPro" id="IPR048269">
    <property type="entry name" value="RNase_U2"/>
</dbReference>
<dbReference type="SUPFAM" id="SSF53933">
    <property type="entry name" value="Microbial ribonucleases"/>
    <property type="match status" value="1"/>
</dbReference>
<keyword evidence="3" id="KW-0540">Nuclease</keyword>
<evidence type="ECO:0000256" key="1">
    <source>
        <dbReference type="ARBA" id="ARBA00009006"/>
    </source>
</evidence>
<dbReference type="Pfam" id="PF00545">
    <property type="entry name" value="Ribonuclease"/>
    <property type="match status" value="1"/>
</dbReference>
<dbReference type="Proteomes" id="UP001301769">
    <property type="component" value="Unassembled WGS sequence"/>
</dbReference>
<keyword evidence="6" id="KW-0378">Hydrolase</keyword>
<evidence type="ECO:0000256" key="10">
    <source>
        <dbReference type="SAM" id="SignalP"/>
    </source>
</evidence>
<dbReference type="AlphaFoldDB" id="A0AAN7B1L9"/>
<protein>
    <recommendedName>
        <fullName evidence="2">ribonuclease T1</fullName>
        <ecNumber evidence="2">4.6.1.24</ecNumber>
    </recommendedName>
</protein>
<evidence type="ECO:0000313" key="12">
    <source>
        <dbReference type="Proteomes" id="UP001301769"/>
    </source>
</evidence>
<evidence type="ECO:0000256" key="3">
    <source>
        <dbReference type="ARBA" id="ARBA00022722"/>
    </source>
</evidence>
<feature type="signal peptide" evidence="10">
    <location>
        <begin position="1"/>
        <end position="15"/>
    </location>
</feature>
<dbReference type="EC" id="4.6.1.24" evidence="2"/>
<keyword evidence="8" id="KW-0456">Lyase</keyword>
<evidence type="ECO:0000256" key="9">
    <source>
        <dbReference type="ARBA" id="ARBA00034015"/>
    </source>
</evidence>
<dbReference type="GO" id="GO:0046589">
    <property type="term" value="F:ribonuclease T1 activity"/>
    <property type="evidence" value="ECO:0007669"/>
    <property type="project" value="UniProtKB-EC"/>
</dbReference>
<dbReference type="EMBL" id="MU858286">
    <property type="protein sequence ID" value="KAK4207578.1"/>
    <property type="molecule type" value="Genomic_DNA"/>
</dbReference>
<evidence type="ECO:0000256" key="5">
    <source>
        <dbReference type="ARBA" id="ARBA00022759"/>
    </source>
</evidence>
<feature type="chain" id="PRO_5042938604" description="ribonuclease T1" evidence="10">
    <location>
        <begin position="16"/>
        <end position="160"/>
    </location>
</feature>
<dbReference type="PANTHER" id="PTHR42104:SF1">
    <property type="entry name" value="EXTRACELLULAR GUANYL-SPECIFIC RIBONUCLEASE RNTA (AFU_ORTHOLOGUE AFUA_4G03230)"/>
    <property type="match status" value="1"/>
</dbReference>
<reference evidence="11" key="1">
    <citation type="journal article" date="2023" name="Mol. Phylogenet. Evol.">
        <title>Genome-scale phylogeny and comparative genomics of the fungal order Sordariales.</title>
        <authorList>
            <person name="Hensen N."/>
            <person name="Bonometti L."/>
            <person name="Westerberg I."/>
            <person name="Brannstrom I.O."/>
            <person name="Guillou S."/>
            <person name="Cros-Aarteil S."/>
            <person name="Calhoun S."/>
            <person name="Haridas S."/>
            <person name="Kuo A."/>
            <person name="Mondo S."/>
            <person name="Pangilinan J."/>
            <person name="Riley R."/>
            <person name="LaButti K."/>
            <person name="Andreopoulos B."/>
            <person name="Lipzen A."/>
            <person name="Chen C."/>
            <person name="Yan M."/>
            <person name="Daum C."/>
            <person name="Ng V."/>
            <person name="Clum A."/>
            <person name="Steindorff A."/>
            <person name="Ohm R.A."/>
            <person name="Martin F."/>
            <person name="Silar P."/>
            <person name="Natvig D.O."/>
            <person name="Lalanne C."/>
            <person name="Gautier V."/>
            <person name="Ament-Velasquez S.L."/>
            <person name="Kruys A."/>
            <person name="Hutchinson M.I."/>
            <person name="Powell A.J."/>
            <person name="Barry K."/>
            <person name="Miller A.N."/>
            <person name="Grigoriev I.V."/>
            <person name="Debuchy R."/>
            <person name="Gladieux P."/>
            <person name="Hiltunen Thoren M."/>
            <person name="Johannesson H."/>
        </authorList>
    </citation>
    <scope>NUCLEOTIDE SEQUENCE</scope>
    <source>
        <strain evidence="11">PSN293</strain>
    </source>
</reference>
<organism evidence="11 12">
    <name type="scientific">Rhypophila decipiens</name>
    <dbReference type="NCBI Taxonomy" id="261697"/>
    <lineage>
        <taxon>Eukaryota</taxon>
        <taxon>Fungi</taxon>
        <taxon>Dikarya</taxon>
        <taxon>Ascomycota</taxon>
        <taxon>Pezizomycotina</taxon>
        <taxon>Sordariomycetes</taxon>
        <taxon>Sordariomycetidae</taxon>
        <taxon>Sordariales</taxon>
        <taxon>Naviculisporaceae</taxon>
        <taxon>Rhypophila</taxon>
    </lineage>
</organism>
<dbReference type="PIRSF" id="PIRSF037430">
    <property type="entry name" value="RNase_U2"/>
    <property type="match status" value="1"/>
</dbReference>
<sequence length="160" mass="16529">MQIAALLALVSAVAAAALPTDTSATVESNLFTRANDVSNLPSKACQCGGKAAGASTYAAGDIKKAADLSLSYVVQNKQIGANLYPHVYGYKDATVNFPAALCARGQGSIYEFPITRGLYTGADPGPDRVVIRLTSTKKAVYCGLMTHLGVAGNSFQSCSC</sequence>
<keyword evidence="7" id="KW-1015">Disulfide bond</keyword>
<reference evidence="11" key="2">
    <citation type="submission" date="2023-05" db="EMBL/GenBank/DDBJ databases">
        <authorList>
            <consortium name="Lawrence Berkeley National Laboratory"/>
            <person name="Steindorff A."/>
            <person name="Hensen N."/>
            <person name="Bonometti L."/>
            <person name="Westerberg I."/>
            <person name="Brannstrom I.O."/>
            <person name="Guillou S."/>
            <person name="Cros-Aarteil S."/>
            <person name="Calhoun S."/>
            <person name="Haridas S."/>
            <person name="Kuo A."/>
            <person name="Mondo S."/>
            <person name="Pangilinan J."/>
            <person name="Riley R."/>
            <person name="Labutti K."/>
            <person name="Andreopoulos B."/>
            <person name="Lipzen A."/>
            <person name="Chen C."/>
            <person name="Yanf M."/>
            <person name="Daum C."/>
            <person name="Ng V."/>
            <person name="Clum A."/>
            <person name="Ohm R."/>
            <person name="Martin F."/>
            <person name="Silar P."/>
            <person name="Natvig D."/>
            <person name="Lalanne C."/>
            <person name="Gautier V."/>
            <person name="Ament-Velasquez S.L."/>
            <person name="Kruys A."/>
            <person name="Hutchinson M.I."/>
            <person name="Powell A.J."/>
            <person name="Barry K."/>
            <person name="Miller A.N."/>
            <person name="Grigoriev I.V."/>
            <person name="Debuchy R."/>
            <person name="Gladieux P."/>
            <person name="Thoren M.H."/>
            <person name="Johannesson H."/>
        </authorList>
    </citation>
    <scope>NUCLEOTIDE SEQUENCE</scope>
    <source>
        <strain evidence="11">PSN293</strain>
    </source>
</reference>
<evidence type="ECO:0000256" key="4">
    <source>
        <dbReference type="ARBA" id="ARBA00022729"/>
    </source>
</evidence>
<dbReference type="GO" id="GO:0003723">
    <property type="term" value="F:RNA binding"/>
    <property type="evidence" value="ECO:0007669"/>
    <property type="project" value="InterPro"/>
</dbReference>
<comment type="catalytic activity">
    <reaction evidence="9">
        <text>[RNA] containing guanosine + H2O = an [RNA fragment]-3'-guanosine-3'-phosphate + a 5'-hydroxy-ribonucleotide-3'-[RNA fragment].</text>
        <dbReference type="EC" id="4.6.1.24"/>
    </reaction>
</comment>
<evidence type="ECO:0000256" key="6">
    <source>
        <dbReference type="ARBA" id="ARBA00022801"/>
    </source>
</evidence>
<name>A0AAN7B1L9_9PEZI</name>